<dbReference type="Proteomes" id="UP001460270">
    <property type="component" value="Unassembled WGS sequence"/>
</dbReference>
<sequence length="1008" mass="111304">MKEGSEATVMTSDEPILHPDLEEERMASRREEGTLMEEDEVGTEEKLQEEGQEQRPTDPELESKGSTSSLLEKELEKELLQRTEVGVAEKRVERVTVENENDTASAKGSNGLKQSEEQRVVETDEKVVIAEEGVEIASAKGFEEAQIEKEEHSAIETDNEGKIVVEEDDCSDCKYVTGSDGSCSPFTDPETDLESTSTSTQPNTKSRLEMWFDDETMVGSNEGLKEETKEVLEQIEELTYISPVTAFGISDGFLPGLEEGSDIAASVSGTTSQTREASSTLSDPPTLKETSESSEPSELGNKKVASEEAFASEEEDSSAPVVKKKRFVKKRALRLEESSDSEVETEEKTMSIDEVHQVASTSGSTTSLANDQGTLKVLTSFIQGVKMLLWRHNENKALSTRASPVKKKRWDKGKTMHVEERFSNVSEEIESSEVEKEETEINPECVEGEVLETEEVGRTIEKEEDSSGSDKSQYCLAEPNQKSETVASVCSTTPPTPSSTLNESTVEKSSAVLSALKQKFDIGTNQNQEVAGILLESSSMNVLEDCEEEVETEEKTMSIGEVHQVASTSGCTTSLANYQGTLKVLPSFTQSVKMLLWRHNENIKALSASSQVKKKRWDKGKTMHVEEMFANVSEEIESSEVKKEETEMNPECVEGEVLETEEVGRTIEKEEDSSGSDKSQYCLAEPDQKSETVASVCSTTPPTPSSTLNESTVEKSSAVLSALKQKFDIGTNQNQEVAGILVESSSMNVLEDCEEEVETEEKTMSIGEVHQVASTSGCTTSLANYQGTLKVLPSFTQSVKMLLWRHNENIKALSASSQAEKKRWDKGKTMHVEERFANVSEEIESSEVKKEETEMNPECVEGEVLETEEVGRTIEKEEDSSGSDKSQYYLAEPDQKSEIVASMCSTTPPTPSSTLNESTVETISSVLSELKQKIDKWTKQKEEAAGIWVESSSINVSEDCEAEERRKQKVCEMKKRLEEVIIEVERRSAAAQNGTNPEIAGEKERLVF</sequence>
<dbReference type="AlphaFoldDB" id="A0AAW0PUX6"/>
<feature type="compositionally biased region" description="Basic and acidic residues" evidence="2">
    <location>
        <begin position="43"/>
        <end position="63"/>
    </location>
</feature>
<feature type="compositionally biased region" description="Polar residues" evidence="2">
    <location>
        <begin position="194"/>
        <end position="205"/>
    </location>
</feature>
<organism evidence="3 4">
    <name type="scientific">Mugilogobius chulae</name>
    <name type="common">yellowstripe goby</name>
    <dbReference type="NCBI Taxonomy" id="88201"/>
    <lineage>
        <taxon>Eukaryota</taxon>
        <taxon>Metazoa</taxon>
        <taxon>Chordata</taxon>
        <taxon>Craniata</taxon>
        <taxon>Vertebrata</taxon>
        <taxon>Euteleostomi</taxon>
        <taxon>Actinopterygii</taxon>
        <taxon>Neopterygii</taxon>
        <taxon>Teleostei</taxon>
        <taxon>Neoteleostei</taxon>
        <taxon>Acanthomorphata</taxon>
        <taxon>Gobiaria</taxon>
        <taxon>Gobiiformes</taxon>
        <taxon>Gobioidei</taxon>
        <taxon>Gobiidae</taxon>
        <taxon>Gobionellinae</taxon>
        <taxon>Mugilogobius</taxon>
    </lineage>
</organism>
<protein>
    <submittedName>
        <fullName evidence="3">Uncharacterized protein</fullName>
    </submittedName>
</protein>
<feature type="coiled-coil region" evidence="1">
    <location>
        <begin position="920"/>
        <end position="980"/>
    </location>
</feature>
<feature type="compositionally biased region" description="Polar residues" evidence="2">
    <location>
        <begin position="267"/>
        <end position="283"/>
    </location>
</feature>
<feature type="compositionally biased region" description="Polar residues" evidence="2">
    <location>
        <begin position="102"/>
        <end position="113"/>
    </location>
</feature>
<evidence type="ECO:0000256" key="1">
    <source>
        <dbReference type="SAM" id="Coils"/>
    </source>
</evidence>
<accession>A0AAW0PUX6</accession>
<dbReference type="EMBL" id="JBBPFD010000002">
    <property type="protein sequence ID" value="KAK7939458.1"/>
    <property type="molecule type" value="Genomic_DNA"/>
</dbReference>
<feature type="compositionally biased region" description="Basic and acidic residues" evidence="2">
    <location>
        <begin position="114"/>
        <end position="124"/>
    </location>
</feature>
<reference evidence="4" key="1">
    <citation type="submission" date="2024-04" db="EMBL/GenBank/DDBJ databases">
        <title>Salinicola lusitanus LLJ914,a marine bacterium isolated from the Okinawa Trough.</title>
        <authorList>
            <person name="Li J."/>
        </authorList>
    </citation>
    <scope>NUCLEOTIDE SEQUENCE [LARGE SCALE GENOMIC DNA]</scope>
</reference>
<evidence type="ECO:0000256" key="2">
    <source>
        <dbReference type="SAM" id="MobiDB-lite"/>
    </source>
</evidence>
<evidence type="ECO:0000313" key="4">
    <source>
        <dbReference type="Proteomes" id="UP001460270"/>
    </source>
</evidence>
<feature type="region of interest" description="Disordered" evidence="2">
    <location>
        <begin position="1"/>
        <end position="74"/>
    </location>
</feature>
<name>A0AAW0PUX6_9GOBI</name>
<feature type="region of interest" description="Disordered" evidence="2">
    <location>
        <begin position="988"/>
        <end position="1008"/>
    </location>
</feature>
<keyword evidence="1" id="KW-0175">Coiled coil</keyword>
<comment type="caution">
    <text evidence="3">The sequence shown here is derived from an EMBL/GenBank/DDBJ whole genome shotgun (WGS) entry which is preliminary data.</text>
</comment>
<keyword evidence="4" id="KW-1185">Reference proteome</keyword>
<evidence type="ECO:0000313" key="3">
    <source>
        <dbReference type="EMBL" id="KAK7939458.1"/>
    </source>
</evidence>
<feature type="region of interest" description="Disordered" evidence="2">
    <location>
        <begin position="177"/>
        <end position="207"/>
    </location>
</feature>
<feature type="compositionally biased region" description="Basic and acidic residues" evidence="2">
    <location>
        <begin position="15"/>
        <end position="33"/>
    </location>
</feature>
<proteinExistence type="predicted"/>
<gene>
    <name evidence="3" type="ORF">WMY93_002784</name>
</gene>
<feature type="region of interest" description="Disordered" evidence="2">
    <location>
        <begin position="667"/>
        <end position="711"/>
    </location>
</feature>
<feature type="region of interest" description="Disordered" evidence="2">
    <location>
        <begin position="264"/>
        <end position="321"/>
    </location>
</feature>
<feature type="region of interest" description="Disordered" evidence="2">
    <location>
        <begin position="93"/>
        <end position="124"/>
    </location>
</feature>